<protein>
    <submittedName>
        <fullName evidence="2">Uncharacterized protein</fullName>
    </submittedName>
</protein>
<evidence type="ECO:0000313" key="4">
    <source>
        <dbReference type="Proteomes" id="UP000663829"/>
    </source>
</evidence>
<name>A0A815UCE8_9BILA</name>
<dbReference type="Proteomes" id="UP000663829">
    <property type="component" value="Unassembled WGS sequence"/>
</dbReference>
<gene>
    <name evidence="2" type="ORF">GPM918_LOCUS37539</name>
    <name evidence="3" type="ORF">SRO942_LOCUS38310</name>
</gene>
<keyword evidence="4" id="KW-1185">Reference proteome</keyword>
<reference evidence="2" key="1">
    <citation type="submission" date="2021-02" db="EMBL/GenBank/DDBJ databases">
        <authorList>
            <person name="Nowell W R."/>
        </authorList>
    </citation>
    <scope>NUCLEOTIDE SEQUENCE</scope>
</reference>
<dbReference type="AlphaFoldDB" id="A0A815UCE8"/>
<dbReference type="Proteomes" id="UP000681722">
    <property type="component" value="Unassembled WGS sequence"/>
</dbReference>
<dbReference type="OrthoDB" id="2926612at2759"/>
<evidence type="ECO:0000256" key="1">
    <source>
        <dbReference type="SAM" id="SignalP"/>
    </source>
</evidence>
<accession>A0A815UCE8</accession>
<feature type="signal peptide" evidence="1">
    <location>
        <begin position="1"/>
        <end position="24"/>
    </location>
</feature>
<evidence type="ECO:0000313" key="3">
    <source>
        <dbReference type="EMBL" id="CAF4380106.1"/>
    </source>
</evidence>
<feature type="non-terminal residue" evidence="2">
    <location>
        <position position="1"/>
    </location>
</feature>
<dbReference type="EMBL" id="CAJOBC010089397">
    <property type="protein sequence ID" value="CAF4380106.1"/>
    <property type="molecule type" value="Genomic_DNA"/>
</dbReference>
<dbReference type="EMBL" id="CAJNOQ010023845">
    <property type="protein sequence ID" value="CAF1520656.1"/>
    <property type="molecule type" value="Genomic_DNA"/>
</dbReference>
<sequence>ITLAELNVLMTSLVTMELLRQAVGNYWSKPAGYDSVNMTRQVSEEEWKAQDDKFFNDLSDGFMLIETPKDDMVIIEQLLQVKAGFFPTSAVIKTRQKCCLKCGRENNFLDVVATGLRVHKPQFLIDVFSGKYGWILNTHQNQKCICYQCGEELPEAAAKYSAPNMGEQRSYYRWIWSF</sequence>
<proteinExistence type="predicted"/>
<keyword evidence="1" id="KW-0732">Signal</keyword>
<evidence type="ECO:0000313" key="2">
    <source>
        <dbReference type="EMBL" id="CAF1520656.1"/>
    </source>
</evidence>
<organism evidence="2 4">
    <name type="scientific">Didymodactylos carnosus</name>
    <dbReference type="NCBI Taxonomy" id="1234261"/>
    <lineage>
        <taxon>Eukaryota</taxon>
        <taxon>Metazoa</taxon>
        <taxon>Spiralia</taxon>
        <taxon>Gnathifera</taxon>
        <taxon>Rotifera</taxon>
        <taxon>Eurotatoria</taxon>
        <taxon>Bdelloidea</taxon>
        <taxon>Philodinida</taxon>
        <taxon>Philodinidae</taxon>
        <taxon>Didymodactylos</taxon>
    </lineage>
</organism>
<feature type="chain" id="PRO_5036412353" evidence="1">
    <location>
        <begin position="25"/>
        <end position="178"/>
    </location>
</feature>
<comment type="caution">
    <text evidence="2">The sequence shown here is derived from an EMBL/GenBank/DDBJ whole genome shotgun (WGS) entry which is preliminary data.</text>
</comment>